<dbReference type="RefSeq" id="WP_388104695.1">
    <property type="nucleotide sequence ID" value="NZ_JBIAHM010000003.1"/>
</dbReference>
<proteinExistence type="predicted"/>
<comment type="caution">
    <text evidence="1">The sequence shown here is derived from an EMBL/GenBank/DDBJ whole genome shotgun (WGS) entry which is preliminary data.</text>
</comment>
<keyword evidence="1" id="KW-0560">Oxidoreductase</keyword>
<reference evidence="1 2" key="1">
    <citation type="submission" date="2024-10" db="EMBL/GenBank/DDBJ databases">
        <title>The Natural Products Discovery Center: Release of the First 8490 Sequenced Strains for Exploring Actinobacteria Biosynthetic Diversity.</title>
        <authorList>
            <person name="Kalkreuter E."/>
            <person name="Kautsar S.A."/>
            <person name="Yang D."/>
            <person name="Bader C.D."/>
            <person name="Teijaro C.N."/>
            <person name="Fluegel L."/>
            <person name="Davis C.M."/>
            <person name="Simpson J.R."/>
            <person name="Lauterbach L."/>
            <person name="Steele A.D."/>
            <person name="Gui C."/>
            <person name="Meng S."/>
            <person name="Li G."/>
            <person name="Viehrig K."/>
            <person name="Ye F."/>
            <person name="Su P."/>
            <person name="Kiefer A.F."/>
            <person name="Nichols A."/>
            <person name="Cepeda A.J."/>
            <person name="Yan W."/>
            <person name="Fan B."/>
            <person name="Jiang Y."/>
            <person name="Adhikari A."/>
            <person name="Zheng C.-J."/>
            <person name="Schuster L."/>
            <person name="Cowan T.M."/>
            <person name="Smanski M.J."/>
            <person name="Chevrette M.G."/>
            <person name="De Carvalho L.P.S."/>
            <person name="Shen B."/>
        </authorList>
    </citation>
    <scope>NUCLEOTIDE SEQUENCE [LARGE SCALE GENOMIC DNA]</scope>
    <source>
        <strain evidence="1 2">NPDC006488</strain>
    </source>
</reference>
<organism evidence="1 2">
    <name type="scientific">Streptomyces hokutonensis</name>
    <dbReference type="NCBI Taxonomy" id="1306990"/>
    <lineage>
        <taxon>Bacteria</taxon>
        <taxon>Bacillati</taxon>
        <taxon>Actinomycetota</taxon>
        <taxon>Actinomycetes</taxon>
        <taxon>Kitasatosporales</taxon>
        <taxon>Streptomycetaceae</taxon>
        <taxon>Streptomyces</taxon>
    </lineage>
</organism>
<dbReference type="EC" id="1.-.-.-" evidence="1"/>
<evidence type="ECO:0000313" key="1">
    <source>
        <dbReference type="EMBL" id="MFE9598966.1"/>
    </source>
</evidence>
<dbReference type="Gene3D" id="3.30.9.100">
    <property type="match status" value="1"/>
</dbReference>
<protein>
    <submittedName>
        <fullName evidence="1">NAD(P)/FAD-dependent oxidoreductase</fullName>
        <ecNumber evidence="1">1.-.-.-</ecNumber>
    </submittedName>
</protein>
<dbReference type="Proteomes" id="UP001601303">
    <property type="component" value="Unassembled WGS sequence"/>
</dbReference>
<dbReference type="EMBL" id="JBIAHM010000003">
    <property type="protein sequence ID" value="MFE9598966.1"/>
    <property type="molecule type" value="Genomic_DNA"/>
</dbReference>
<keyword evidence="2" id="KW-1185">Reference proteome</keyword>
<name>A0ABW6LYI6_9ACTN</name>
<dbReference type="SUPFAM" id="SSF51905">
    <property type="entry name" value="FAD/NAD(P)-binding domain"/>
    <property type="match status" value="1"/>
</dbReference>
<dbReference type="PANTHER" id="PTHR43422">
    <property type="entry name" value="THIAMINE THIAZOLE SYNTHASE"/>
    <property type="match status" value="1"/>
</dbReference>
<dbReference type="GO" id="GO:0016491">
    <property type="term" value="F:oxidoreductase activity"/>
    <property type="evidence" value="ECO:0007669"/>
    <property type="project" value="UniProtKB-KW"/>
</dbReference>
<dbReference type="InterPro" id="IPR036188">
    <property type="entry name" value="FAD/NAD-bd_sf"/>
</dbReference>
<dbReference type="Gene3D" id="3.50.50.60">
    <property type="entry name" value="FAD/NAD(P)-binding domain"/>
    <property type="match status" value="1"/>
</dbReference>
<sequence>MSESPQRLPQVSRTSTRAVVVGGSLAGMLAAAAVRDHVDSVEIIEAHDLPDGPEARPGVPQAAHFHVLLSGGADAIDDLLPGAIAELLAVGANRVPMTTDMVLFSPEGWYRRWKRDSHYLIAASRDLTDSVVRRQVLKDPRIRVRPHTKVTALLGSSRRVTGVRLSAADGTESELTADLVVDASGKAARTPHWLAELGVPAPAEARIDSGMSYASRIYRAPVSTRNWPLISVQADPRSGEPGRAGGIVPIEDGRWHVSLMGTPGGQPSRDTAEFENYARTLRHPLVADLLAHAEPLTDVVMTHSTVNRRYYYERLKSWPEGLVALGDSVAAFNPVYGHGMSVAALGAVALRTRLSALGLGRGLSRAAQRAIAAPVELAWSLAVGQDIHYATTTGKNASPADRLLQRYVSRLSHTATGSYHVATAMTEVLTLQSPGTALLRPSVLTAALLGPLRPQLGGPTFTVGERRLLADAGIALPGLTS</sequence>
<gene>
    <name evidence="1" type="ORF">ACFYNQ_10325</name>
</gene>
<evidence type="ECO:0000313" key="2">
    <source>
        <dbReference type="Proteomes" id="UP001601303"/>
    </source>
</evidence>
<dbReference type="Pfam" id="PF12831">
    <property type="entry name" value="FAD_oxidored"/>
    <property type="match status" value="1"/>
</dbReference>
<dbReference type="PANTHER" id="PTHR43422:SF3">
    <property type="entry name" value="THIAMINE THIAZOLE SYNTHASE"/>
    <property type="match status" value="1"/>
</dbReference>
<accession>A0ABW6LYI6</accession>